<dbReference type="Gene3D" id="3.40.33.10">
    <property type="entry name" value="CAP"/>
    <property type="match status" value="1"/>
</dbReference>
<name>A0A7R9GDL4_9CRUS</name>
<evidence type="ECO:0000313" key="3">
    <source>
        <dbReference type="Proteomes" id="UP000678499"/>
    </source>
</evidence>
<protein>
    <recommendedName>
        <fullName evidence="1">SCP domain-containing protein</fullName>
    </recommendedName>
</protein>
<dbReference type="OrthoDB" id="414826at2759"/>
<evidence type="ECO:0000259" key="1">
    <source>
        <dbReference type="SMART" id="SM00198"/>
    </source>
</evidence>
<dbReference type="SMART" id="SM00198">
    <property type="entry name" value="SCP"/>
    <property type="match status" value="1"/>
</dbReference>
<dbReference type="EMBL" id="CAJPEX010000822">
    <property type="protein sequence ID" value="CAG0917343.1"/>
    <property type="molecule type" value="Genomic_DNA"/>
</dbReference>
<dbReference type="InterPro" id="IPR001283">
    <property type="entry name" value="CRISP-related"/>
</dbReference>
<keyword evidence="3" id="KW-1185">Reference proteome</keyword>
<accession>A0A7R9GDL4</accession>
<dbReference type="InterPro" id="IPR035940">
    <property type="entry name" value="CAP_sf"/>
</dbReference>
<feature type="domain" description="SCP" evidence="1">
    <location>
        <begin position="36"/>
        <end position="212"/>
    </location>
</feature>
<dbReference type="AlphaFoldDB" id="A0A7R9GDL4"/>
<dbReference type="CDD" id="cd05380">
    <property type="entry name" value="CAP_euk"/>
    <property type="match status" value="1"/>
</dbReference>
<evidence type="ECO:0000313" key="2">
    <source>
        <dbReference type="EMBL" id="CAD7277191.1"/>
    </source>
</evidence>
<reference evidence="2" key="1">
    <citation type="submission" date="2020-11" db="EMBL/GenBank/DDBJ databases">
        <authorList>
            <person name="Tran Van P."/>
        </authorList>
    </citation>
    <scope>NUCLEOTIDE SEQUENCE</scope>
</reference>
<dbReference type="Pfam" id="PF00188">
    <property type="entry name" value="CAP"/>
    <property type="match status" value="1"/>
</dbReference>
<dbReference type="SUPFAM" id="SSF55797">
    <property type="entry name" value="PR-1-like"/>
    <property type="match status" value="1"/>
</dbReference>
<dbReference type="PRINTS" id="PR00837">
    <property type="entry name" value="V5TPXLIKE"/>
</dbReference>
<dbReference type="GO" id="GO:0005576">
    <property type="term" value="C:extracellular region"/>
    <property type="evidence" value="ECO:0007669"/>
    <property type="project" value="InterPro"/>
</dbReference>
<dbReference type="Proteomes" id="UP000678499">
    <property type="component" value="Unassembled WGS sequence"/>
</dbReference>
<sequence>MSTHAGAAAADGGCGGSCGRGVTGCVKVKRGLMNADDKRVILEAHNEMRSRVARGQVRMIGDDDDATTLMPTAGAMAKMVWDEELAYLAQSWADQCNFTTDCDQCRRTDRLRFVGQNLLRFRGLQSASFVPRWSLAVGNWVSSRRDLPPGVLSNYTHDDTWASFTQMIWDFTYLVGCGFASYEEPAAGGGLLGRAFTHLYICNYGPAGNVLGTPVYEVGDPCSKCPPSTSCDKVRGLCDYEEDETPAGFIPSAIDNDHHQG</sequence>
<gene>
    <name evidence="2" type="ORF">NMOB1V02_LOCUS4928</name>
</gene>
<organism evidence="2">
    <name type="scientific">Notodromas monacha</name>
    <dbReference type="NCBI Taxonomy" id="399045"/>
    <lineage>
        <taxon>Eukaryota</taxon>
        <taxon>Metazoa</taxon>
        <taxon>Ecdysozoa</taxon>
        <taxon>Arthropoda</taxon>
        <taxon>Crustacea</taxon>
        <taxon>Oligostraca</taxon>
        <taxon>Ostracoda</taxon>
        <taxon>Podocopa</taxon>
        <taxon>Podocopida</taxon>
        <taxon>Cypridocopina</taxon>
        <taxon>Cypridoidea</taxon>
        <taxon>Cyprididae</taxon>
        <taxon>Notodromas</taxon>
    </lineage>
</organism>
<dbReference type="InterPro" id="IPR014044">
    <property type="entry name" value="CAP_dom"/>
</dbReference>
<dbReference type="EMBL" id="OA882859">
    <property type="protein sequence ID" value="CAD7277191.1"/>
    <property type="molecule type" value="Genomic_DNA"/>
</dbReference>
<dbReference type="InterPro" id="IPR018244">
    <property type="entry name" value="Allrgn_V5/Tpx1_CS"/>
</dbReference>
<dbReference type="PROSITE" id="PS01010">
    <property type="entry name" value="CRISP_2"/>
    <property type="match status" value="1"/>
</dbReference>
<proteinExistence type="predicted"/>
<dbReference type="PANTHER" id="PTHR10334">
    <property type="entry name" value="CYSTEINE-RICH SECRETORY PROTEIN-RELATED"/>
    <property type="match status" value="1"/>
</dbReference>